<accession>A0A369NZD5</accession>
<protein>
    <submittedName>
        <fullName evidence="1">Uncharacterized protein</fullName>
    </submittedName>
</protein>
<dbReference type="Proteomes" id="UP000253805">
    <property type="component" value="Unassembled WGS sequence"/>
</dbReference>
<evidence type="ECO:0000313" key="2">
    <source>
        <dbReference type="Proteomes" id="UP000253805"/>
    </source>
</evidence>
<proteinExistence type="predicted"/>
<comment type="caution">
    <text evidence="1">The sequence shown here is derived from an EMBL/GenBank/DDBJ whole genome shotgun (WGS) entry which is preliminary data.</text>
</comment>
<gene>
    <name evidence="1" type="ORF">C1850_05510</name>
</gene>
<name>A0A369NZD5_9ACTN</name>
<dbReference type="RefSeq" id="WP_022740547.1">
    <property type="nucleotide sequence ID" value="NZ_AP024470.1"/>
</dbReference>
<dbReference type="EMBL" id="PPUT01000011">
    <property type="protein sequence ID" value="RDC44850.1"/>
    <property type="molecule type" value="Genomic_DNA"/>
</dbReference>
<reference evidence="1 2" key="1">
    <citation type="journal article" date="2018" name="Elife">
        <title>Discovery and characterization of a prevalent human gut bacterial enzyme sufficient for the inactivation of a family of plant toxins.</title>
        <authorList>
            <person name="Koppel N."/>
            <person name="Bisanz J.E."/>
            <person name="Pandelia M.E."/>
            <person name="Turnbaugh P.J."/>
            <person name="Balskus E.P."/>
        </authorList>
    </citation>
    <scope>NUCLEOTIDE SEQUENCE [LARGE SCALE GENOMIC DNA]</scope>
    <source>
        <strain evidence="1 2">OB21 GAM 11</strain>
    </source>
</reference>
<dbReference type="AlphaFoldDB" id="A0A369NZD5"/>
<dbReference type="GeneID" id="62678285"/>
<sequence length="105" mass="12203">MEDKELLEKIIAKQNLIIPAMEKTGETKDIPEKLRHAMAAAEEWADVIEKKEGRDKEARRWPVKQLAEEAHEHIALFDHETRQQIQEYCELVARLPYDDDAPLGV</sequence>
<organism evidence="1 2">
    <name type="scientific">Adlercreutzia equolifaciens subsp. celatus</name>
    <dbReference type="NCBI Taxonomy" id="394340"/>
    <lineage>
        <taxon>Bacteria</taxon>
        <taxon>Bacillati</taxon>
        <taxon>Actinomycetota</taxon>
        <taxon>Coriobacteriia</taxon>
        <taxon>Eggerthellales</taxon>
        <taxon>Eggerthellaceae</taxon>
        <taxon>Adlercreutzia</taxon>
    </lineage>
</organism>
<evidence type="ECO:0000313" key="1">
    <source>
        <dbReference type="EMBL" id="RDC44850.1"/>
    </source>
</evidence>